<comment type="caution">
    <text evidence="6">The sequence shown here is derived from an EMBL/GenBank/DDBJ whole genome shotgun (WGS) entry which is preliminary data.</text>
</comment>
<evidence type="ECO:0000313" key="7">
    <source>
        <dbReference type="Proteomes" id="UP000245207"/>
    </source>
</evidence>
<feature type="region of interest" description="Disordered" evidence="5">
    <location>
        <begin position="128"/>
        <end position="167"/>
    </location>
</feature>
<evidence type="ECO:0000313" key="6">
    <source>
        <dbReference type="EMBL" id="PWA90429.1"/>
    </source>
</evidence>
<dbReference type="PANTHER" id="PTHR12694">
    <property type="entry name" value="TRANSCRIPTION INITIATION FACTOR IIA SUBUNIT 1"/>
    <property type="match status" value="1"/>
</dbReference>
<dbReference type="CDD" id="cd07976">
    <property type="entry name" value="TFIIA_alpha_beta_like"/>
    <property type="match status" value="1"/>
</dbReference>
<comment type="similarity">
    <text evidence="2">Belongs to the TFIIA subunit 1 family.</text>
</comment>
<proteinExistence type="inferred from homology"/>
<reference evidence="6 7" key="1">
    <citation type="journal article" date="2018" name="Mol. Plant">
        <title>The genome of Artemisia annua provides insight into the evolution of Asteraceae family and artemisinin biosynthesis.</title>
        <authorList>
            <person name="Shen Q."/>
            <person name="Zhang L."/>
            <person name="Liao Z."/>
            <person name="Wang S."/>
            <person name="Yan T."/>
            <person name="Shi P."/>
            <person name="Liu M."/>
            <person name="Fu X."/>
            <person name="Pan Q."/>
            <person name="Wang Y."/>
            <person name="Lv Z."/>
            <person name="Lu X."/>
            <person name="Zhang F."/>
            <person name="Jiang W."/>
            <person name="Ma Y."/>
            <person name="Chen M."/>
            <person name="Hao X."/>
            <person name="Li L."/>
            <person name="Tang Y."/>
            <person name="Lv G."/>
            <person name="Zhou Y."/>
            <person name="Sun X."/>
            <person name="Brodelius P.E."/>
            <person name="Rose J.K.C."/>
            <person name="Tang K."/>
        </authorList>
    </citation>
    <scope>NUCLEOTIDE SEQUENCE [LARGE SCALE GENOMIC DNA]</scope>
    <source>
        <strain evidence="7">cv. Huhao1</strain>
        <tissue evidence="6">Leaf</tissue>
    </source>
</reference>
<protein>
    <submittedName>
        <fullName evidence="6">Transcription factor IIA, alpha/beta subunit</fullName>
    </submittedName>
</protein>
<keyword evidence="3" id="KW-0804">Transcription</keyword>
<dbReference type="PANTHER" id="PTHR12694:SF8">
    <property type="entry name" value="TRANSCRIPTION INITIATION FACTOR IIA SUBUNIT 1"/>
    <property type="match status" value="1"/>
</dbReference>
<evidence type="ECO:0000256" key="1">
    <source>
        <dbReference type="ARBA" id="ARBA00004123"/>
    </source>
</evidence>
<dbReference type="InterPro" id="IPR004855">
    <property type="entry name" value="TFIIA_asu/bsu"/>
</dbReference>
<dbReference type="Proteomes" id="UP000245207">
    <property type="component" value="Unassembled WGS sequence"/>
</dbReference>
<dbReference type="InterPro" id="IPR009088">
    <property type="entry name" value="TFIIA_b-brl"/>
</dbReference>
<dbReference type="SUPFAM" id="SSF47396">
    <property type="entry name" value="Transcription factor IIA (TFIIA), alpha-helical domain"/>
    <property type="match status" value="1"/>
</dbReference>
<accession>A0A2U1PXD0</accession>
<dbReference type="FunFam" id="2.30.18.10:FF:000005">
    <property type="entry name" value="transcription initiation factor IIA large subunit"/>
    <property type="match status" value="1"/>
</dbReference>
<keyword evidence="7" id="KW-1185">Reference proteome</keyword>
<dbReference type="GO" id="GO:0005672">
    <property type="term" value="C:transcription factor TFIIA complex"/>
    <property type="evidence" value="ECO:0007669"/>
    <property type="project" value="InterPro"/>
</dbReference>
<dbReference type="Gene3D" id="2.30.18.10">
    <property type="entry name" value="Transcription factor IIA (TFIIA), beta-barrel domain"/>
    <property type="match status" value="1"/>
</dbReference>
<sequence>MAGTNSTSNVYIQVIEDVVSKMRQEFIANGGPGEGVLSTLQGLWEMKMMQAGAILGPIDRSAVVNMALPGAPVHDLNVPYEGHEEFETPTADLLFPPTPLPGQTPLPGTASTPLPGTVDTSYNIRTVGTPITPNDYPRAVGNGTSGNPSGRPSPHMQPPSTWLTERPRVDVNLAYQEEREEADREVVQQPLTQDFLHLTSGKRKREDFPSAFGPDGYIPQQDGAGDVISDTFEAGQGSNSQLGKLERGPKLSLRIPQLDGPVTYPYDDALTTPNIYNYQGPVNEDYNVVNTPAPPEFQTPTPALVNHNYVLDDDEDEPLNENDDDDEDELDNVDEGEELNTHHLVLAQFDKVTRAKNRWRCTLKDGVMHINNRDILFNKASGEFDF</sequence>
<keyword evidence="4" id="KW-0539">Nucleus</keyword>
<evidence type="ECO:0000256" key="5">
    <source>
        <dbReference type="SAM" id="MobiDB-lite"/>
    </source>
</evidence>
<dbReference type="SUPFAM" id="SSF50784">
    <property type="entry name" value="Transcription factor IIA (TFIIA), beta-barrel domain"/>
    <property type="match status" value="1"/>
</dbReference>
<evidence type="ECO:0000256" key="4">
    <source>
        <dbReference type="ARBA" id="ARBA00023242"/>
    </source>
</evidence>
<organism evidence="6 7">
    <name type="scientific">Artemisia annua</name>
    <name type="common">Sweet wormwood</name>
    <dbReference type="NCBI Taxonomy" id="35608"/>
    <lineage>
        <taxon>Eukaryota</taxon>
        <taxon>Viridiplantae</taxon>
        <taxon>Streptophyta</taxon>
        <taxon>Embryophyta</taxon>
        <taxon>Tracheophyta</taxon>
        <taxon>Spermatophyta</taxon>
        <taxon>Magnoliopsida</taxon>
        <taxon>eudicotyledons</taxon>
        <taxon>Gunneridae</taxon>
        <taxon>Pentapetalae</taxon>
        <taxon>asterids</taxon>
        <taxon>campanulids</taxon>
        <taxon>Asterales</taxon>
        <taxon>Asteraceae</taxon>
        <taxon>Asteroideae</taxon>
        <taxon>Anthemideae</taxon>
        <taxon>Artemisiinae</taxon>
        <taxon>Artemisia</taxon>
    </lineage>
</organism>
<dbReference type="Gene3D" id="1.10.287.100">
    <property type="match status" value="1"/>
</dbReference>
<comment type="subcellular location">
    <subcellularLocation>
        <location evidence="1">Nucleus</location>
    </subcellularLocation>
</comment>
<evidence type="ECO:0000256" key="3">
    <source>
        <dbReference type="ARBA" id="ARBA00023163"/>
    </source>
</evidence>
<feature type="region of interest" description="Disordered" evidence="5">
    <location>
        <begin position="197"/>
        <end position="223"/>
    </location>
</feature>
<dbReference type="SMART" id="SM01371">
    <property type="entry name" value="TFIIA"/>
    <property type="match status" value="1"/>
</dbReference>
<evidence type="ECO:0000256" key="2">
    <source>
        <dbReference type="ARBA" id="ARBA00010059"/>
    </source>
</evidence>
<dbReference type="EMBL" id="PKPP01000631">
    <property type="protein sequence ID" value="PWA90429.1"/>
    <property type="molecule type" value="Genomic_DNA"/>
</dbReference>
<dbReference type="Pfam" id="PF03153">
    <property type="entry name" value="TFIIA"/>
    <property type="match status" value="2"/>
</dbReference>
<dbReference type="AlphaFoldDB" id="A0A2U1PXD0"/>
<dbReference type="GO" id="GO:0006367">
    <property type="term" value="P:transcription initiation at RNA polymerase II promoter"/>
    <property type="evidence" value="ECO:0007669"/>
    <property type="project" value="InterPro"/>
</dbReference>
<gene>
    <name evidence="6" type="ORF">CTI12_AA034850</name>
</gene>
<name>A0A2U1PXD0_ARTAN</name>